<evidence type="ECO:0000259" key="2">
    <source>
        <dbReference type="Pfam" id="PF11862"/>
    </source>
</evidence>
<dbReference type="Proteomes" id="UP000307968">
    <property type="component" value="Chromosome"/>
</dbReference>
<feature type="transmembrane region" description="Helical" evidence="1">
    <location>
        <begin position="5"/>
        <end position="24"/>
    </location>
</feature>
<organism evidence="3 4">
    <name type="scientific">Serratia rubidaea</name>
    <name type="common">Serratia marinorubra</name>
    <dbReference type="NCBI Taxonomy" id="61652"/>
    <lineage>
        <taxon>Bacteria</taxon>
        <taxon>Pseudomonadati</taxon>
        <taxon>Pseudomonadota</taxon>
        <taxon>Gammaproteobacteria</taxon>
        <taxon>Enterobacterales</taxon>
        <taxon>Yersiniaceae</taxon>
        <taxon>Serratia</taxon>
    </lineage>
</organism>
<dbReference type="Pfam" id="PF11862">
    <property type="entry name" value="DUF3382"/>
    <property type="match status" value="1"/>
</dbReference>
<protein>
    <submittedName>
        <fullName evidence="3">Leucine/isoleucine/valine transporter permease subunit</fullName>
    </submittedName>
</protein>
<evidence type="ECO:0000313" key="3">
    <source>
        <dbReference type="EMBL" id="VTP59836.1"/>
    </source>
</evidence>
<keyword evidence="1" id="KW-0812">Transmembrane</keyword>
<proteinExistence type="predicted"/>
<dbReference type="EMBL" id="LR590463">
    <property type="protein sequence ID" value="VTP59836.1"/>
    <property type="molecule type" value="Genomic_DNA"/>
</dbReference>
<feature type="domain" description="High-affinity branched-chain amino acid transport system permease LivHM N-terminal" evidence="2">
    <location>
        <begin position="4"/>
        <end position="73"/>
    </location>
</feature>
<feature type="transmembrane region" description="Helical" evidence="1">
    <location>
        <begin position="44"/>
        <end position="64"/>
    </location>
</feature>
<dbReference type="InterPro" id="IPR021807">
    <property type="entry name" value="LivHM_N"/>
</dbReference>
<sequence>MKLNLLNALIAAAVLFVMAAFLMGMQLGLDGTKLVVRGAAEVRWMWIGIGCALVFVFQLLRPLLQQGLSKVSGRLGCCRVLTAPRRDRNCWRRC</sequence>
<accession>A0A4U9HAQ7</accession>
<evidence type="ECO:0000313" key="4">
    <source>
        <dbReference type="Proteomes" id="UP000307968"/>
    </source>
</evidence>
<reference evidence="3 4" key="1">
    <citation type="submission" date="2019-05" db="EMBL/GenBank/DDBJ databases">
        <authorList>
            <consortium name="Pathogen Informatics"/>
        </authorList>
    </citation>
    <scope>NUCLEOTIDE SEQUENCE [LARGE SCALE GENOMIC DNA]</scope>
    <source>
        <strain evidence="3 4">NCTC12971</strain>
    </source>
</reference>
<dbReference type="AlphaFoldDB" id="A0A4U9HAQ7"/>
<gene>
    <name evidence="3" type="ORF">NCTC12971_00269</name>
</gene>
<evidence type="ECO:0000256" key="1">
    <source>
        <dbReference type="SAM" id="Phobius"/>
    </source>
</evidence>
<keyword evidence="1" id="KW-1133">Transmembrane helix</keyword>
<name>A0A4U9HAQ7_SERRU</name>
<keyword evidence="1" id="KW-0472">Membrane</keyword>